<dbReference type="Pfam" id="PF00589">
    <property type="entry name" value="Phage_integrase"/>
    <property type="match status" value="1"/>
</dbReference>
<protein>
    <submittedName>
        <fullName evidence="8">Integrase arm-type DNA-binding domain-containing protein</fullName>
    </submittedName>
</protein>
<organism evidence="8 9">
    <name type="scientific">Diaphorobacter ruginosibacter</name>
    <dbReference type="NCBI Taxonomy" id="1715720"/>
    <lineage>
        <taxon>Bacteria</taxon>
        <taxon>Pseudomonadati</taxon>
        <taxon>Pseudomonadota</taxon>
        <taxon>Betaproteobacteria</taxon>
        <taxon>Burkholderiales</taxon>
        <taxon>Comamonadaceae</taxon>
        <taxon>Diaphorobacter</taxon>
    </lineage>
</organism>
<dbReference type="Gene3D" id="1.10.150.130">
    <property type="match status" value="1"/>
</dbReference>
<evidence type="ECO:0000256" key="5">
    <source>
        <dbReference type="PROSITE-ProRule" id="PRU01248"/>
    </source>
</evidence>
<dbReference type="PANTHER" id="PTHR30629">
    <property type="entry name" value="PROPHAGE INTEGRASE"/>
    <property type="match status" value="1"/>
</dbReference>
<proteinExistence type="inferred from homology"/>
<dbReference type="Gene3D" id="3.30.160.390">
    <property type="entry name" value="Integrase, DNA-binding domain"/>
    <property type="match status" value="1"/>
</dbReference>
<keyword evidence="3 5" id="KW-0238">DNA-binding</keyword>
<dbReference type="GO" id="GO:0003677">
    <property type="term" value="F:DNA binding"/>
    <property type="evidence" value="ECO:0007669"/>
    <property type="project" value="UniProtKB-UniRule"/>
</dbReference>
<dbReference type="AlphaFoldDB" id="A0A7G9RK44"/>
<evidence type="ECO:0000256" key="2">
    <source>
        <dbReference type="ARBA" id="ARBA00022908"/>
    </source>
</evidence>
<dbReference type="GO" id="GO:0015074">
    <property type="term" value="P:DNA integration"/>
    <property type="evidence" value="ECO:0007669"/>
    <property type="project" value="UniProtKB-KW"/>
</dbReference>
<dbReference type="PROSITE" id="PS51900">
    <property type="entry name" value="CB"/>
    <property type="match status" value="1"/>
</dbReference>
<reference evidence="8 9" key="1">
    <citation type="submission" date="2020-08" db="EMBL/GenBank/DDBJ databases">
        <title>Genome sequence of Diaphorobacter ruginosibacter DSM 27467T.</title>
        <authorList>
            <person name="Hyun D.-W."/>
            <person name="Bae J.-W."/>
        </authorList>
    </citation>
    <scope>NUCLEOTIDE SEQUENCE [LARGE SCALE GENOMIC DNA]</scope>
    <source>
        <strain evidence="8 9">DSM 27467</strain>
    </source>
</reference>
<dbReference type="PANTHER" id="PTHR30629:SF2">
    <property type="entry name" value="PROPHAGE INTEGRASE INTS-RELATED"/>
    <property type="match status" value="1"/>
</dbReference>
<dbReference type="EMBL" id="CP060714">
    <property type="protein sequence ID" value="QNN55969.1"/>
    <property type="molecule type" value="Genomic_DNA"/>
</dbReference>
<gene>
    <name evidence="8" type="ORF">H9K76_15400</name>
</gene>
<dbReference type="Proteomes" id="UP000515811">
    <property type="component" value="Chromosome"/>
</dbReference>
<keyword evidence="9" id="KW-1185">Reference proteome</keyword>
<dbReference type="Gene3D" id="1.10.443.10">
    <property type="entry name" value="Intergrase catalytic core"/>
    <property type="match status" value="1"/>
</dbReference>
<dbReference type="PROSITE" id="PS51898">
    <property type="entry name" value="TYR_RECOMBINASE"/>
    <property type="match status" value="1"/>
</dbReference>
<dbReference type="InterPro" id="IPR013762">
    <property type="entry name" value="Integrase-like_cat_sf"/>
</dbReference>
<dbReference type="CDD" id="cd00801">
    <property type="entry name" value="INT_P4_C"/>
    <property type="match status" value="1"/>
</dbReference>
<dbReference type="InterPro" id="IPR038488">
    <property type="entry name" value="Integrase_DNA-bd_sf"/>
</dbReference>
<keyword evidence="4" id="KW-0233">DNA recombination</keyword>
<dbReference type="RefSeq" id="WP_187596241.1">
    <property type="nucleotide sequence ID" value="NZ_CP060714.1"/>
</dbReference>
<evidence type="ECO:0000259" key="7">
    <source>
        <dbReference type="PROSITE" id="PS51900"/>
    </source>
</evidence>
<feature type="domain" description="Core-binding (CB)" evidence="7">
    <location>
        <begin position="99"/>
        <end position="180"/>
    </location>
</feature>
<dbReference type="Pfam" id="PF22022">
    <property type="entry name" value="Phage_int_M"/>
    <property type="match status" value="1"/>
</dbReference>
<evidence type="ECO:0000256" key="4">
    <source>
        <dbReference type="ARBA" id="ARBA00023172"/>
    </source>
</evidence>
<sequence length="413" mass="45862">MPLADTFVRQVKPSGKSAGDSYADGGGMYLLVKPSGKYWRMDYRFAGKRKTLALGVYPAVTLAKARQRREEARALLADEIDPGVVKQAQKVALTVSAENTYEAIAREFHGIKRSGWSDTYAEKWIGRMEKDLFPPLGRMKLQDITAPMLLTYLRKVEKRGAKETAHTLRQTAGQVFRYGIQTGRCTINPVNDLAGALEPLTVKHMAAVLDPIQAGQLVRAFDAYAGQPSTTAALQLSALLFQRPGNIRQMEWAWVNLDEAMLTIPSMSMKRTKTQKLNGRPHFVPLAPQAVAIFKDLQPFTGHGKYVFPSLRTGERPMSENTVNAALRRMGFTGDEMTAHGFRAMARTLMVERLPGIDADVIEAQLAHGKSGPLGAAYDRAAYMVQRRKMMVEWADYLDRLKQGGEVTQLKSA</sequence>
<dbReference type="InterPro" id="IPR050808">
    <property type="entry name" value="Phage_Integrase"/>
</dbReference>
<feature type="domain" description="Tyr recombinase" evidence="6">
    <location>
        <begin position="204"/>
        <end position="391"/>
    </location>
</feature>
<accession>A0A7G9RK44</accession>
<dbReference type="InterPro" id="IPR044068">
    <property type="entry name" value="CB"/>
</dbReference>
<evidence type="ECO:0000256" key="3">
    <source>
        <dbReference type="ARBA" id="ARBA00023125"/>
    </source>
</evidence>
<evidence type="ECO:0000259" key="6">
    <source>
        <dbReference type="PROSITE" id="PS51898"/>
    </source>
</evidence>
<dbReference type="InterPro" id="IPR011010">
    <property type="entry name" value="DNA_brk_join_enz"/>
</dbReference>
<dbReference type="Pfam" id="PF13356">
    <property type="entry name" value="Arm-DNA-bind_3"/>
    <property type="match status" value="1"/>
</dbReference>
<name>A0A7G9RK44_9BURK</name>
<dbReference type="KEGG" id="drg:H9K76_15400"/>
<dbReference type="InterPro" id="IPR053876">
    <property type="entry name" value="Phage_int_M"/>
</dbReference>
<comment type="similarity">
    <text evidence="1">Belongs to the 'phage' integrase family.</text>
</comment>
<evidence type="ECO:0000313" key="8">
    <source>
        <dbReference type="EMBL" id="QNN55969.1"/>
    </source>
</evidence>
<dbReference type="InterPro" id="IPR025166">
    <property type="entry name" value="Integrase_DNA_bind_dom"/>
</dbReference>
<dbReference type="GO" id="GO:0006310">
    <property type="term" value="P:DNA recombination"/>
    <property type="evidence" value="ECO:0007669"/>
    <property type="project" value="UniProtKB-KW"/>
</dbReference>
<evidence type="ECO:0000256" key="1">
    <source>
        <dbReference type="ARBA" id="ARBA00008857"/>
    </source>
</evidence>
<keyword evidence="2" id="KW-0229">DNA integration</keyword>
<dbReference type="InterPro" id="IPR010998">
    <property type="entry name" value="Integrase_recombinase_N"/>
</dbReference>
<dbReference type="InterPro" id="IPR002104">
    <property type="entry name" value="Integrase_catalytic"/>
</dbReference>
<dbReference type="SUPFAM" id="SSF56349">
    <property type="entry name" value="DNA breaking-rejoining enzymes"/>
    <property type="match status" value="1"/>
</dbReference>
<evidence type="ECO:0000313" key="9">
    <source>
        <dbReference type="Proteomes" id="UP000515811"/>
    </source>
</evidence>